<accession>A0A3S5AVW5</accession>
<organism evidence="2 3">
    <name type="scientific">Protopolystoma xenopodis</name>
    <dbReference type="NCBI Taxonomy" id="117903"/>
    <lineage>
        <taxon>Eukaryota</taxon>
        <taxon>Metazoa</taxon>
        <taxon>Spiralia</taxon>
        <taxon>Lophotrochozoa</taxon>
        <taxon>Platyhelminthes</taxon>
        <taxon>Monogenea</taxon>
        <taxon>Polyopisthocotylea</taxon>
        <taxon>Polystomatidea</taxon>
        <taxon>Polystomatidae</taxon>
        <taxon>Protopolystoma</taxon>
    </lineage>
</organism>
<dbReference type="OrthoDB" id="420519at2759"/>
<feature type="region of interest" description="Disordered" evidence="1">
    <location>
        <begin position="1"/>
        <end position="29"/>
    </location>
</feature>
<dbReference type="EMBL" id="CAAALY010081670">
    <property type="protein sequence ID" value="VEL26639.1"/>
    <property type="molecule type" value="Genomic_DNA"/>
</dbReference>
<sequence length="193" mass="21204">MTLPGLSMDLNKVSTEKSNKVPEKPDHESQILCCERHPENLKREFDASFKAKATPTDSQGKLCGPVDVVNRTKLFFFDPVSRAKMGPAVVFTGCPTPKTFVSECHKVIWLFLSLLLKSAFLTPIPKQKSGPLVATIQYPWDNSWIRSPAPPNMWPQVTHSICACPVSSSKASRSSTTRSTKPVCPSKTPTGST</sequence>
<protein>
    <submittedName>
        <fullName evidence="2">Uncharacterized protein</fullName>
    </submittedName>
</protein>
<dbReference type="Proteomes" id="UP000784294">
    <property type="component" value="Unassembled WGS sequence"/>
</dbReference>
<evidence type="ECO:0000256" key="1">
    <source>
        <dbReference type="SAM" id="MobiDB-lite"/>
    </source>
</evidence>
<name>A0A3S5AVW5_9PLAT</name>
<reference evidence="2" key="1">
    <citation type="submission" date="2018-11" db="EMBL/GenBank/DDBJ databases">
        <authorList>
            <consortium name="Pathogen Informatics"/>
        </authorList>
    </citation>
    <scope>NUCLEOTIDE SEQUENCE</scope>
</reference>
<gene>
    <name evidence="2" type="ORF">PXEA_LOCUS20079</name>
</gene>
<evidence type="ECO:0000313" key="2">
    <source>
        <dbReference type="EMBL" id="VEL26639.1"/>
    </source>
</evidence>
<feature type="compositionally biased region" description="Basic and acidic residues" evidence="1">
    <location>
        <begin position="14"/>
        <end position="29"/>
    </location>
</feature>
<keyword evidence="3" id="KW-1185">Reference proteome</keyword>
<comment type="caution">
    <text evidence="2">The sequence shown here is derived from an EMBL/GenBank/DDBJ whole genome shotgun (WGS) entry which is preliminary data.</text>
</comment>
<feature type="compositionally biased region" description="Low complexity" evidence="1">
    <location>
        <begin position="168"/>
        <end position="181"/>
    </location>
</feature>
<proteinExistence type="predicted"/>
<evidence type="ECO:0000313" key="3">
    <source>
        <dbReference type="Proteomes" id="UP000784294"/>
    </source>
</evidence>
<feature type="region of interest" description="Disordered" evidence="1">
    <location>
        <begin position="168"/>
        <end position="193"/>
    </location>
</feature>
<dbReference type="AlphaFoldDB" id="A0A3S5AVW5"/>